<evidence type="ECO:0000256" key="1">
    <source>
        <dbReference type="SAM" id="MobiDB-lite"/>
    </source>
</evidence>
<dbReference type="PANTHER" id="PTHR10622:SF10">
    <property type="entry name" value="HET DOMAIN-CONTAINING PROTEIN"/>
    <property type="match status" value="1"/>
</dbReference>
<gene>
    <name evidence="3" type="ORF">K435DRAFT_376728</name>
</gene>
<feature type="domain" description="Heterokaryon incompatibility" evidence="2">
    <location>
        <begin position="29"/>
        <end position="141"/>
    </location>
</feature>
<proteinExistence type="predicted"/>
<dbReference type="PANTHER" id="PTHR10622">
    <property type="entry name" value="HET DOMAIN-CONTAINING PROTEIN"/>
    <property type="match status" value="1"/>
</dbReference>
<evidence type="ECO:0000313" key="4">
    <source>
        <dbReference type="Proteomes" id="UP000297245"/>
    </source>
</evidence>
<name>A0A4S8MGU6_DENBC</name>
<evidence type="ECO:0000259" key="2">
    <source>
        <dbReference type="Pfam" id="PF06985"/>
    </source>
</evidence>
<keyword evidence="4" id="KW-1185">Reference proteome</keyword>
<evidence type="ECO:0000313" key="3">
    <source>
        <dbReference type="EMBL" id="THV01903.1"/>
    </source>
</evidence>
<sequence length="388" mass="43853">MMARPRRLIDTRTRRLVEFAESGAVIPPYAILSHRWLHGEEATFQEFMELQTKSSPISLARLGCLGHRDTVTQERRQELKRKSGFRKIFAACQKARDDGFDFIWIDTCCLDKTNHEEIATNIKFMYSFYQNSEVCYVYLADVWKEGMPWEHATFCRSEWFQRGWTLQELLAPRQVVFFDAAWNRIGDKHQLKDAINHLTGIPPSVLEGTTSIQSVDIQTRMSWCAGRKTTKSSDLAYCLLGILGVVMEPNHGEDVETAFERLQAKLVQSYPTTFEALGNGENIYLMLIRQNVRARVLKTDHGHWTFLGSSSVQHEGTLRPGKTSAPSAPSDPNPSSKFLGVPTSSSTRRKSSANSVAVVQVVSSFALDLSRTCPAAQGQWLCHAQPNF</sequence>
<dbReference type="Proteomes" id="UP000297245">
    <property type="component" value="Unassembled WGS sequence"/>
</dbReference>
<accession>A0A4S8MGU6</accession>
<organism evidence="3 4">
    <name type="scientific">Dendrothele bispora (strain CBS 962.96)</name>
    <dbReference type="NCBI Taxonomy" id="1314807"/>
    <lineage>
        <taxon>Eukaryota</taxon>
        <taxon>Fungi</taxon>
        <taxon>Dikarya</taxon>
        <taxon>Basidiomycota</taxon>
        <taxon>Agaricomycotina</taxon>
        <taxon>Agaricomycetes</taxon>
        <taxon>Agaricomycetidae</taxon>
        <taxon>Agaricales</taxon>
        <taxon>Agaricales incertae sedis</taxon>
        <taxon>Dendrothele</taxon>
    </lineage>
</organism>
<reference evidence="3 4" key="1">
    <citation type="journal article" date="2019" name="Nat. Ecol. Evol.">
        <title>Megaphylogeny resolves global patterns of mushroom evolution.</title>
        <authorList>
            <person name="Varga T."/>
            <person name="Krizsan K."/>
            <person name="Foldi C."/>
            <person name="Dima B."/>
            <person name="Sanchez-Garcia M."/>
            <person name="Sanchez-Ramirez S."/>
            <person name="Szollosi G.J."/>
            <person name="Szarkandi J.G."/>
            <person name="Papp V."/>
            <person name="Albert L."/>
            <person name="Andreopoulos W."/>
            <person name="Angelini C."/>
            <person name="Antonin V."/>
            <person name="Barry K.W."/>
            <person name="Bougher N.L."/>
            <person name="Buchanan P."/>
            <person name="Buyck B."/>
            <person name="Bense V."/>
            <person name="Catcheside P."/>
            <person name="Chovatia M."/>
            <person name="Cooper J."/>
            <person name="Damon W."/>
            <person name="Desjardin D."/>
            <person name="Finy P."/>
            <person name="Geml J."/>
            <person name="Haridas S."/>
            <person name="Hughes K."/>
            <person name="Justo A."/>
            <person name="Karasinski D."/>
            <person name="Kautmanova I."/>
            <person name="Kiss B."/>
            <person name="Kocsube S."/>
            <person name="Kotiranta H."/>
            <person name="LaButti K.M."/>
            <person name="Lechner B.E."/>
            <person name="Liimatainen K."/>
            <person name="Lipzen A."/>
            <person name="Lukacs Z."/>
            <person name="Mihaltcheva S."/>
            <person name="Morgado L.N."/>
            <person name="Niskanen T."/>
            <person name="Noordeloos M.E."/>
            <person name="Ohm R.A."/>
            <person name="Ortiz-Santana B."/>
            <person name="Ovrebo C."/>
            <person name="Racz N."/>
            <person name="Riley R."/>
            <person name="Savchenko A."/>
            <person name="Shiryaev A."/>
            <person name="Soop K."/>
            <person name="Spirin V."/>
            <person name="Szebenyi C."/>
            <person name="Tomsovsky M."/>
            <person name="Tulloss R.E."/>
            <person name="Uehling J."/>
            <person name="Grigoriev I.V."/>
            <person name="Vagvolgyi C."/>
            <person name="Papp T."/>
            <person name="Martin F.M."/>
            <person name="Miettinen O."/>
            <person name="Hibbett D.S."/>
            <person name="Nagy L.G."/>
        </authorList>
    </citation>
    <scope>NUCLEOTIDE SEQUENCE [LARGE SCALE GENOMIC DNA]</scope>
    <source>
        <strain evidence="3 4">CBS 962.96</strain>
    </source>
</reference>
<feature type="region of interest" description="Disordered" evidence="1">
    <location>
        <begin position="313"/>
        <end position="352"/>
    </location>
</feature>
<dbReference type="Pfam" id="PF06985">
    <property type="entry name" value="HET"/>
    <property type="match status" value="1"/>
</dbReference>
<feature type="compositionally biased region" description="Low complexity" evidence="1">
    <location>
        <begin position="324"/>
        <end position="336"/>
    </location>
</feature>
<dbReference type="EMBL" id="ML179083">
    <property type="protein sequence ID" value="THV01903.1"/>
    <property type="molecule type" value="Genomic_DNA"/>
</dbReference>
<dbReference type="InterPro" id="IPR010730">
    <property type="entry name" value="HET"/>
</dbReference>
<protein>
    <recommendedName>
        <fullName evidence="2">Heterokaryon incompatibility domain-containing protein</fullName>
    </recommendedName>
</protein>
<dbReference type="AlphaFoldDB" id="A0A4S8MGU6"/>
<dbReference type="OrthoDB" id="674604at2759"/>